<comment type="caution">
    <text evidence="6">The sequence shown here is derived from an EMBL/GenBank/DDBJ whole genome shotgun (WGS) entry which is preliminary data.</text>
</comment>
<protein>
    <submittedName>
        <fullName evidence="6">O-antigen export system ATP-binding protein RfbB</fullName>
    </submittedName>
</protein>
<reference evidence="6 7" key="1">
    <citation type="submission" date="2018-02" db="EMBL/GenBank/DDBJ databases">
        <title>Novel Leptospira species isolated from soil and water in Japan.</title>
        <authorList>
            <person name="Nakao R."/>
            <person name="Masuzawa T."/>
        </authorList>
    </citation>
    <scope>NUCLEOTIDE SEQUENCE [LARGE SCALE GENOMIC DNA]</scope>
    <source>
        <strain evidence="6 7">YH101</strain>
    </source>
</reference>
<dbReference type="CDD" id="cd03220">
    <property type="entry name" value="ABC_KpsT_Wzt"/>
    <property type="match status" value="1"/>
</dbReference>
<name>A0A2P2DVX5_9LEPT</name>
<dbReference type="InterPro" id="IPR003439">
    <property type="entry name" value="ABC_transporter-like_ATP-bd"/>
</dbReference>
<dbReference type="GO" id="GO:0016887">
    <property type="term" value="F:ATP hydrolysis activity"/>
    <property type="evidence" value="ECO:0007669"/>
    <property type="project" value="InterPro"/>
</dbReference>
<dbReference type="InterPro" id="IPR050683">
    <property type="entry name" value="Bact_Polysacc_Export_ATP-bd"/>
</dbReference>
<dbReference type="PROSITE" id="PS50893">
    <property type="entry name" value="ABC_TRANSPORTER_2"/>
    <property type="match status" value="1"/>
</dbReference>
<evidence type="ECO:0000259" key="5">
    <source>
        <dbReference type="PROSITE" id="PS50893"/>
    </source>
</evidence>
<dbReference type="AlphaFoldDB" id="A0A2P2DVX5"/>
<evidence type="ECO:0000313" key="6">
    <source>
        <dbReference type="EMBL" id="GBF48789.1"/>
    </source>
</evidence>
<dbReference type="InterPro" id="IPR029439">
    <property type="entry name" value="Wzt_C"/>
</dbReference>
<keyword evidence="3" id="KW-0547">Nucleotide-binding</keyword>
<dbReference type="GO" id="GO:0016020">
    <property type="term" value="C:membrane"/>
    <property type="evidence" value="ECO:0007669"/>
    <property type="project" value="InterPro"/>
</dbReference>
<comment type="similarity">
    <text evidence="1">Belongs to the ABC transporter superfamily.</text>
</comment>
<feature type="domain" description="ABC transporter" evidence="5">
    <location>
        <begin position="5"/>
        <end position="246"/>
    </location>
</feature>
<keyword evidence="4 6" id="KW-0067">ATP-binding</keyword>
<dbReference type="PROSITE" id="PS00211">
    <property type="entry name" value="ABC_TRANSPORTER_1"/>
    <property type="match status" value="1"/>
</dbReference>
<dbReference type="Proteomes" id="UP000245133">
    <property type="component" value="Unassembled WGS sequence"/>
</dbReference>
<dbReference type="OrthoDB" id="9778870at2"/>
<keyword evidence="2" id="KW-0813">Transport</keyword>
<dbReference type="Gene3D" id="3.40.50.300">
    <property type="entry name" value="P-loop containing nucleotide triphosphate hydrolases"/>
    <property type="match status" value="1"/>
</dbReference>
<keyword evidence="7" id="KW-1185">Reference proteome</keyword>
<dbReference type="InterPro" id="IPR003593">
    <property type="entry name" value="AAA+_ATPase"/>
</dbReference>
<evidence type="ECO:0000256" key="3">
    <source>
        <dbReference type="ARBA" id="ARBA00022741"/>
    </source>
</evidence>
<dbReference type="Gene3D" id="2.70.50.60">
    <property type="entry name" value="abc- transporter (atp binding component) like domain"/>
    <property type="match status" value="1"/>
</dbReference>
<evidence type="ECO:0000313" key="7">
    <source>
        <dbReference type="Proteomes" id="UP000245133"/>
    </source>
</evidence>
<dbReference type="PANTHER" id="PTHR46743">
    <property type="entry name" value="TEICHOIC ACIDS EXPORT ATP-BINDING PROTEIN TAGH"/>
    <property type="match status" value="1"/>
</dbReference>
<dbReference type="EMBL" id="BFBB01000002">
    <property type="protein sequence ID" value="GBF48789.1"/>
    <property type="molecule type" value="Genomic_DNA"/>
</dbReference>
<dbReference type="GO" id="GO:0005524">
    <property type="term" value="F:ATP binding"/>
    <property type="evidence" value="ECO:0007669"/>
    <property type="project" value="UniProtKB-KW"/>
</dbReference>
<dbReference type="InterPro" id="IPR017871">
    <property type="entry name" value="ABC_transporter-like_CS"/>
</dbReference>
<dbReference type="SUPFAM" id="SSF52540">
    <property type="entry name" value="P-loop containing nucleoside triphosphate hydrolases"/>
    <property type="match status" value="1"/>
</dbReference>
<accession>A0A2P2DVX5</accession>
<dbReference type="InterPro" id="IPR015860">
    <property type="entry name" value="ABC_transpr_TagH-like"/>
</dbReference>
<sequence>MQEVIKIENISKMFKLYLSNLDRLKESLNIFGKKYHKEFFALNDINLSIKKGEAVAIIGQNGSGKSTLLKIITGILSPSAGNVSVKGRISSLLELGTGFNPDLTGRENIYFYGTINGIPKDKMSEKINDIIEFADIGKFLDQPVRSYSSGMFVRLAFACAIQIDPEILIVDEALAVGDMRFVQKCFRKMLSFKEREKTLILVTHDMPSVIAFSSRVIWIEDGKIIKDGEPNLVVRDYVSKMSYSQKSNVENSLINVHGDLKIEECESFGEKGAVFTYVHLEFGDRPYDSLTEGNEILRFRLKLKSHSELPNPGIGILLKDEKGYPVFGVNNYVYNRKISPLKNGDEIEVVYEVLLPRLRVGKYSFTIALSDGDQENHVQHHFIHDLITINYISKEDRYKLGSLLILSDDDFRIKVEKK</sequence>
<dbReference type="Pfam" id="PF00005">
    <property type="entry name" value="ABC_tran"/>
    <property type="match status" value="1"/>
</dbReference>
<evidence type="ECO:0000256" key="2">
    <source>
        <dbReference type="ARBA" id="ARBA00022448"/>
    </source>
</evidence>
<dbReference type="CDD" id="cd10147">
    <property type="entry name" value="Wzt_C-like"/>
    <property type="match status" value="1"/>
</dbReference>
<dbReference type="GO" id="GO:0140359">
    <property type="term" value="F:ABC-type transporter activity"/>
    <property type="evidence" value="ECO:0007669"/>
    <property type="project" value="InterPro"/>
</dbReference>
<dbReference type="SMART" id="SM00382">
    <property type="entry name" value="AAA"/>
    <property type="match status" value="1"/>
</dbReference>
<dbReference type="PANTHER" id="PTHR46743:SF2">
    <property type="entry name" value="TEICHOIC ACIDS EXPORT ATP-BINDING PROTEIN TAGH"/>
    <property type="match status" value="1"/>
</dbReference>
<evidence type="ECO:0000256" key="4">
    <source>
        <dbReference type="ARBA" id="ARBA00022840"/>
    </source>
</evidence>
<dbReference type="Pfam" id="PF14524">
    <property type="entry name" value="Wzt_C"/>
    <property type="match status" value="1"/>
</dbReference>
<organism evidence="6 7">
    <name type="scientific">Leptospira ryugenii</name>
    <dbReference type="NCBI Taxonomy" id="1917863"/>
    <lineage>
        <taxon>Bacteria</taxon>
        <taxon>Pseudomonadati</taxon>
        <taxon>Spirochaetota</taxon>
        <taxon>Spirochaetia</taxon>
        <taxon>Leptospirales</taxon>
        <taxon>Leptospiraceae</taxon>
        <taxon>Leptospira</taxon>
    </lineage>
</organism>
<dbReference type="InterPro" id="IPR027417">
    <property type="entry name" value="P-loop_NTPase"/>
</dbReference>
<gene>
    <name evidence="6" type="primary">rfbB</name>
    <name evidence="6" type="ORF">LPTSP4_02890</name>
</gene>
<evidence type="ECO:0000256" key="1">
    <source>
        <dbReference type="ARBA" id="ARBA00005417"/>
    </source>
</evidence>
<proteinExistence type="inferred from homology"/>